<gene>
    <name evidence="1" type="ORF">GCM10010470_11360</name>
</gene>
<reference evidence="1 2" key="1">
    <citation type="journal article" date="2019" name="Int. J. Syst. Evol. Microbiol.">
        <title>The Global Catalogue of Microorganisms (GCM) 10K type strain sequencing project: providing services to taxonomists for standard genome sequencing and annotation.</title>
        <authorList>
            <consortium name="The Broad Institute Genomics Platform"/>
            <consortium name="The Broad Institute Genome Sequencing Center for Infectious Disease"/>
            <person name="Wu L."/>
            <person name="Ma J."/>
        </authorList>
    </citation>
    <scope>NUCLEOTIDE SEQUENCE [LARGE SCALE GENOMIC DNA]</scope>
    <source>
        <strain evidence="1 2">JCM 9383</strain>
    </source>
</reference>
<keyword evidence="2" id="KW-1185">Reference proteome</keyword>
<comment type="caution">
    <text evidence="1">The sequence shown here is derived from an EMBL/GenBank/DDBJ whole genome shotgun (WGS) entry which is preliminary data.</text>
</comment>
<organism evidence="1 2">
    <name type="scientific">Saccharopolyspora taberi</name>
    <dbReference type="NCBI Taxonomy" id="60895"/>
    <lineage>
        <taxon>Bacteria</taxon>
        <taxon>Bacillati</taxon>
        <taxon>Actinomycetota</taxon>
        <taxon>Actinomycetes</taxon>
        <taxon>Pseudonocardiales</taxon>
        <taxon>Pseudonocardiaceae</taxon>
        <taxon>Saccharopolyspora</taxon>
    </lineage>
</organism>
<evidence type="ECO:0000313" key="1">
    <source>
        <dbReference type="EMBL" id="GAA2779417.1"/>
    </source>
</evidence>
<evidence type="ECO:0000313" key="2">
    <source>
        <dbReference type="Proteomes" id="UP001500979"/>
    </source>
</evidence>
<protein>
    <submittedName>
        <fullName evidence="1">Uncharacterized protein</fullName>
    </submittedName>
</protein>
<name>A0ABN3V6K3_9PSEU</name>
<dbReference type="Proteomes" id="UP001500979">
    <property type="component" value="Unassembled WGS sequence"/>
</dbReference>
<sequence>MAGADEGDPGLVARARELGVLGQEAVAGVDGVGTGLLRRADDLLDGEVGPDGVTGFADLVGLVGFQPVQRVAVFVREHGNGARPELVPGSESANRDLAPVGDEDLAEHAGYLLYRRRSVREHYREISPARERLPSDGRHPHRL</sequence>
<dbReference type="EMBL" id="BAAAUX010000005">
    <property type="protein sequence ID" value="GAA2779417.1"/>
    <property type="molecule type" value="Genomic_DNA"/>
</dbReference>
<accession>A0ABN3V6K3</accession>
<proteinExistence type="predicted"/>